<evidence type="ECO:0008006" key="3">
    <source>
        <dbReference type="Google" id="ProtNLM"/>
    </source>
</evidence>
<organism evidence="1 2">
    <name type="scientific">Limosilactobacillus oris DSM 4864</name>
    <dbReference type="NCBI Taxonomy" id="1423779"/>
    <lineage>
        <taxon>Bacteria</taxon>
        <taxon>Bacillati</taxon>
        <taxon>Bacillota</taxon>
        <taxon>Bacilli</taxon>
        <taxon>Lactobacillales</taxon>
        <taxon>Lactobacillaceae</taxon>
        <taxon>Limosilactobacillus</taxon>
    </lineage>
</organism>
<reference evidence="1 2" key="1">
    <citation type="journal article" date="2015" name="Genome Announc.">
        <title>Expanding the biotechnology potential of lactobacilli through comparative genomics of 213 strains and associated genera.</title>
        <authorList>
            <person name="Sun Z."/>
            <person name="Harris H.M."/>
            <person name="McCann A."/>
            <person name="Guo C."/>
            <person name="Argimon S."/>
            <person name="Zhang W."/>
            <person name="Yang X."/>
            <person name="Jeffery I.B."/>
            <person name="Cooney J.C."/>
            <person name="Kagawa T.F."/>
            <person name="Liu W."/>
            <person name="Song Y."/>
            <person name="Salvetti E."/>
            <person name="Wrobel A."/>
            <person name="Rasinkangas P."/>
            <person name="Parkhill J."/>
            <person name="Rea M.C."/>
            <person name="O'Sullivan O."/>
            <person name="Ritari J."/>
            <person name="Douillard F.P."/>
            <person name="Paul Ross R."/>
            <person name="Yang R."/>
            <person name="Briner A.E."/>
            <person name="Felis G.E."/>
            <person name="de Vos W.M."/>
            <person name="Barrangou R."/>
            <person name="Klaenhammer T.R."/>
            <person name="Caufield P.W."/>
            <person name="Cui Y."/>
            <person name="Zhang H."/>
            <person name="O'Toole P.W."/>
        </authorList>
    </citation>
    <scope>NUCLEOTIDE SEQUENCE [LARGE SCALE GENOMIC DNA]</scope>
    <source>
        <strain evidence="1 2">DSM 4864</strain>
    </source>
</reference>
<dbReference type="Proteomes" id="UP000050973">
    <property type="component" value="Unassembled WGS sequence"/>
</dbReference>
<dbReference type="AlphaFoldDB" id="A0A0R1WFL1"/>
<accession>A0A0R1WFL1</accession>
<dbReference type="RefSeq" id="WP_003711511.1">
    <property type="nucleotide sequence ID" value="NZ_AZGE01000002.1"/>
</dbReference>
<dbReference type="EMBL" id="AZGE01000002">
    <property type="protein sequence ID" value="KRM16647.1"/>
    <property type="molecule type" value="Genomic_DNA"/>
</dbReference>
<name>A0A0R1WFL1_9LACO</name>
<evidence type="ECO:0000313" key="2">
    <source>
        <dbReference type="Proteomes" id="UP000050973"/>
    </source>
</evidence>
<comment type="caution">
    <text evidence="1">The sequence shown here is derived from an EMBL/GenBank/DDBJ whole genome shotgun (WGS) entry which is preliminary data.</text>
</comment>
<evidence type="ECO:0000313" key="1">
    <source>
        <dbReference type="EMBL" id="KRM16647.1"/>
    </source>
</evidence>
<protein>
    <recommendedName>
        <fullName evidence="3">Toxin-antitoxin system, toxin component, RelE family</fullName>
    </recommendedName>
</protein>
<proteinExistence type="predicted"/>
<gene>
    <name evidence="1" type="ORF">FC49_GL000750</name>
</gene>
<dbReference type="PATRIC" id="fig|1423779.3.peg.765"/>
<sequence>MEVNFYQAGCKNFFKKHVQQTDLIKSRITAAIDQERLTGMSKVKLASRHRVNGCPVYEFRLNLGKIGSARLAFTVANEQATVYFISSKLQKSSFSHDVERIIEKIC</sequence>